<dbReference type="EMBL" id="CP120682">
    <property type="protein sequence ID" value="WKN34226.1"/>
    <property type="molecule type" value="Genomic_DNA"/>
</dbReference>
<dbReference type="InterPro" id="IPR000835">
    <property type="entry name" value="HTH_MarR-typ"/>
</dbReference>
<evidence type="ECO:0000259" key="5">
    <source>
        <dbReference type="PROSITE" id="PS51186"/>
    </source>
</evidence>
<evidence type="ECO:0000259" key="4">
    <source>
        <dbReference type="PROSITE" id="PS50995"/>
    </source>
</evidence>
<dbReference type="SUPFAM" id="SSF55729">
    <property type="entry name" value="Acyl-CoA N-acyltransferases (Nat)"/>
    <property type="match status" value="1"/>
</dbReference>
<evidence type="ECO:0000256" key="1">
    <source>
        <dbReference type="ARBA" id="ARBA00023015"/>
    </source>
</evidence>
<evidence type="ECO:0000256" key="2">
    <source>
        <dbReference type="ARBA" id="ARBA00023125"/>
    </source>
</evidence>
<dbReference type="GO" id="GO:0003677">
    <property type="term" value="F:DNA binding"/>
    <property type="evidence" value="ECO:0007669"/>
    <property type="project" value="UniProtKB-KW"/>
</dbReference>
<dbReference type="CDD" id="cd04301">
    <property type="entry name" value="NAT_SF"/>
    <property type="match status" value="1"/>
</dbReference>
<dbReference type="PROSITE" id="PS50995">
    <property type="entry name" value="HTH_MARR_2"/>
    <property type="match status" value="1"/>
</dbReference>
<dbReference type="InterPro" id="IPR000182">
    <property type="entry name" value="GNAT_dom"/>
</dbReference>
<accession>A0AA49JC13</accession>
<dbReference type="PROSITE" id="PS51186">
    <property type="entry name" value="GNAT"/>
    <property type="match status" value="1"/>
</dbReference>
<keyword evidence="3" id="KW-0804">Transcription</keyword>
<dbReference type="InterPro" id="IPR036390">
    <property type="entry name" value="WH_DNA-bd_sf"/>
</dbReference>
<dbReference type="PRINTS" id="PR00598">
    <property type="entry name" value="HTHMARR"/>
</dbReference>
<keyword evidence="2" id="KW-0238">DNA-binding</keyword>
<dbReference type="Pfam" id="PF00583">
    <property type="entry name" value="Acetyltransf_1"/>
    <property type="match status" value="1"/>
</dbReference>
<keyword evidence="1" id="KW-0805">Transcription regulation</keyword>
<dbReference type="Pfam" id="PF01047">
    <property type="entry name" value="MarR"/>
    <property type="match status" value="1"/>
</dbReference>
<name>A0AA49JC13_9BACT</name>
<feature type="domain" description="HTH marR-type" evidence="4">
    <location>
        <begin position="1"/>
        <end position="135"/>
    </location>
</feature>
<dbReference type="GO" id="GO:0003700">
    <property type="term" value="F:DNA-binding transcription factor activity"/>
    <property type="evidence" value="ECO:0007669"/>
    <property type="project" value="InterPro"/>
</dbReference>
<reference evidence="6" key="2">
    <citation type="journal article" date="2024" name="Antonie Van Leeuwenhoek">
        <title>Roseihalotalea indica gen. nov., sp. nov., a halophilic Bacteroidetes from mesopelagic Southwest Indian Ocean with higher carbohydrate metabolic potential.</title>
        <authorList>
            <person name="Chen B."/>
            <person name="Zhang M."/>
            <person name="Lin D."/>
            <person name="Ye J."/>
            <person name="Tang K."/>
        </authorList>
    </citation>
    <scope>NUCLEOTIDE SEQUENCE</scope>
    <source>
        <strain evidence="6">TK19036</strain>
    </source>
</reference>
<dbReference type="SUPFAM" id="SSF46785">
    <property type="entry name" value="Winged helix' DNA-binding domain"/>
    <property type="match status" value="1"/>
</dbReference>
<dbReference type="InterPro" id="IPR016181">
    <property type="entry name" value="Acyl_CoA_acyltransferase"/>
</dbReference>
<evidence type="ECO:0000256" key="3">
    <source>
        <dbReference type="ARBA" id="ARBA00023163"/>
    </source>
</evidence>
<dbReference type="PANTHER" id="PTHR42756:SF1">
    <property type="entry name" value="TRANSCRIPTIONAL REPRESSOR OF EMRAB OPERON"/>
    <property type="match status" value="1"/>
</dbReference>
<dbReference type="SMART" id="SM00347">
    <property type="entry name" value="HTH_MARR"/>
    <property type="match status" value="1"/>
</dbReference>
<dbReference type="PANTHER" id="PTHR42756">
    <property type="entry name" value="TRANSCRIPTIONAL REGULATOR, MARR"/>
    <property type="match status" value="1"/>
</dbReference>
<gene>
    <name evidence="6" type="ORF">K4G66_17755</name>
</gene>
<sequence length="307" mass="35521">MSTITQIRSFNRFYTNFLGLLNRHILDSTLSLSESRILYELAQQESIPASQLVSTLQMDKGYLSRILRRFEKEGYIQKITSAHDKRVQNICLSSKGKSLFKYLNTQSERQIDNYTRHLTETEKEHLAKLLAEAEDLLIGSQPASPNTLADISIRTHLVAGDLGFVIRSHGELYQQEYGFGTAFEQYVAKGLVEFSDQYDPDRNRVWVCEHQGKRIGFLLLMDRGEAAQLRYFFIDNSYRGVGLGKKLMQLYIDFLKEKGYRSSYLWTTHELTAAASLYRRHGFQLVEEKPSTDFGKALIEQKYELRL</sequence>
<dbReference type="AlphaFoldDB" id="A0AA49JC13"/>
<dbReference type="GO" id="GO:0016747">
    <property type="term" value="F:acyltransferase activity, transferring groups other than amino-acyl groups"/>
    <property type="evidence" value="ECO:0007669"/>
    <property type="project" value="InterPro"/>
</dbReference>
<dbReference type="Gene3D" id="1.10.10.10">
    <property type="entry name" value="Winged helix-like DNA-binding domain superfamily/Winged helix DNA-binding domain"/>
    <property type="match status" value="1"/>
</dbReference>
<proteinExistence type="predicted"/>
<evidence type="ECO:0000313" key="6">
    <source>
        <dbReference type="EMBL" id="WKN34226.1"/>
    </source>
</evidence>
<dbReference type="InterPro" id="IPR036388">
    <property type="entry name" value="WH-like_DNA-bd_sf"/>
</dbReference>
<organism evidence="6">
    <name type="scientific">Roseihalotalea indica</name>
    <dbReference type="NCBI Taxonomy" id="2867963"/>
    <lineage>
        <taxon>Bacteria</taxon>
        <taxon>Pseudomonadati</taxon>
        <taxon>Bacteroidota</taxon>
        <taxon>Cytophagia</taxon>
        <taxon>Cytophagales</taxon>
        <taxon>Catalimonadaceae</taxon>
        <taxon>Roseihalotalea</taxon>
    </lineage>
</organism>
<protein>
    <submittedName>
        <fullName evidence="6">Helix-turn-helix domain-containing GNAT family N-acetyltransferase</fullName>
    </submittedName>
</protein>
<dbReference type="Gene3D" id="3.40.630.30">
    <property type="match status" value="1"/>
</dbReference>
<reference evidence="6" key="1">
    <citation type="journal article" date="2023" name="Comput. Struct. Biotechnol. J.">
        <title>Discovery of a novel marine Bacteroidetes with a rich repertoire of carbohydrate-active enzymes.</title>
        <authorList>
            <person name="Chen B."/>
            <person name="Liu G."/>
            <person name="Chen Q."/>
            <person name="Wang H."/>
            <person name="Liu L."/>
            <person name="Tang K."/>
        </authorList>
    </citation>
    <scope>NUCLEOTIDE SEQUENCE</scope>
    <source>
        <strain evidence="6">TK19036</strain>
    </source>
</reference>
<feature type="domain" description="N-acetyltransferase" evidence="5">
    <location>
        <begin position="151"/>
        <end position="305"/>
    </location>
</feature>